<evidence type="ECO:0000313" key="1">
    <source>
        <dbReference type="EMBL" id="NYD22377.1"/>
    </source>
</evidence>
<protein>
    <submittedName>
        <fullName evidence="1">Sorbitol/mannitol transport system substrate-binding protein</fullName>
    </submittedName>
</protein>
<name>A0A7Y9DKP8_9ACTN</name>
<dbReference type="InterPro" id="IPR050490">
    <property type="entry name" value="Bact_solute-bd_prot1"/>
</dbReference>
<dbReference type="EMBL" id="JACCBB010000001">
    <property type="protein sequence ID" value="NYD22377.1"/>
    <property type="molecule type" value="Genomic_DNA"/>
</dbReference>
<dbReference type="Gene3D" id="3.40.190.10">
    <property type="entry name" value="Periplasmic binding protein-like II"/>
    <property type="match status" value="2"/>
</dbReference>
<dbReference type="RefSeq" id="WP_218884962.1">
    <property type="nucleotide sequence ID" value="NZ_BAAAGN010000022.1"/>
</dbReference>
<sequence>MAGRQSPSLPGTTSRISRRAALGGAAGVGGAALLSACSGAGGGGAGGGGGGGGDDKTLNVIMVNNPQMVDLQKLTADNFTKETGITVKYTVLPENDVRDKISQEFSSQAGQYDVASISNYEVPFYSTNGWLAPLDDYISADSEFNQDDILKPLATALTGEDGKVYAEPFYGESSFLMYRKDVFEAKGLTMPDKPTWQEVADFAAQLDGAQPGMKGIALRGQPGWGQVFAPLTTVVNTFGGTWFDEDWTAQVNAPEFVEAVKFYVDLVRAHGESGAPQAGFTECLNGMTQSQVAMWYDATSAAGSLDAAGSPVAGKMGYVAAPVNKTDSSGWLYTWAWGVQNKSTRKDNAWKFISWASSQKYEELVGSQIGWASVPAGKRTSTYENADYQQSAAPFYQATQDAINAANPENPGVQPRPAPGIQFIAIPEFADLGTQVSQFVSSAIAGQTSVEDACDQGQELATKLVSDKYKK</sequence>
<proteinExistence type="predicted"/>
<gene>
    <name evidence="1" type="ORF">BJ968_001917</name>
</gene>
<dbReference type="Proteomes" id="UP000521922">
    <property type="component" value="Unassembled WGS sequence"/>
</dbReference>
<dbReference type="InterPro" id="IPR006311">
    <property type="entry name" value="TAT_signal"/>
</dbReference>
<dbReference type="InterPro" id="IPR006059">
    <property type="entry name" value="SBP"/>
</dbReference>
<reference evidence="1 2" key="1">
    <citation type="submission" date="2020-07" db="EMBL/GenBank/DDBJ databases">
        <title>Sequencing the genomes of 1000 actinobacteria strains.</title>
        <authorList>
            <person name="Klenk H.-P."/>
        </authorList>
    </citation>
    <scope>NUCLEOTIDE SEQUENCE [LARGE SCALE GENOMIC DNA]</scope>
    <source>
        <strain evidence="1 2">DSM 7487</strain>
    </source>
</reference>
<dbReference type="PROSITE" id="PS51318">
    <property type="entry name" value="TAT"/>
    <property type="match status" value="1"/>
</dbReference>
<keyword evidence="2" id="KW-1185">Reference proteome</keyword>
<dbReference type="CDD" id="cd13585">
    <property type="entry name" value="PBP2_TMBP_like"/>
    <property type="match status" value="1"/>
</dbReference>
<comment type="caution">
    <text evidence="1">The sequence shown here is derived from an EMBL/GenBank/DDBJ whole genome shotgun (WGS) entry which is preliminary data.</text>
</comment>
<dbReference type="SUPFAM" id="SSF53850">
    <property type="entry name" value="Periplasmic binding protein-like II"/>
    <property type="match status" value="1"/>
</dbReference>
<dbReference type="PANTHER" id="PTHR43649">
    <property type="entry name" value="ARABINOSE-BINDING PROTEIN-RELATED"/>
    <property type="match status" value="1"/>
</dbReference>
<dbReference type="Pfam" id="PF01547">
    <property type="entry name" value="SBP_bac_1"/>
    <property type="match status" value="1"/>
</dbReference>
<accession>A0A7Y9DKP8</accession>
<evidence type="ECO:0000313" key="2">
    <source>
        <dbReference type="Proteomes" id="UP000521922"/>
    </source>
</evidence>
<organism evidence="1 2">
    <name type="scientific">Kineococcus aurantiacus</name>
    <dbReference type="NCBI Taxonomy" id="37633"/>
    <lineage>
        <taxon>Bacteria</taxon>
        <taxon>Bacillati</taxon>
        <taxon>Actinomycetota</taxon>
        <taxon>Actinomycetes</taxon>
        <taxon>Kineosporiales</taxon>
        <taxon>Kineosporiaceae</taxon>
        <taxon>Kineococcus</taxon>
    </lineage>
</organism>
<dbReference type="AlphaFoldDB" id="A0A7Y9DKP8"/>
<dbReference type="PANTHER" id="PTHR43649:SF12">
    <property type="entry name" value="DIACETYLCHITOBIOSE BINDING PROTEIN DASA"/>
    <property type="match status" value="1"/>
</dbReference>